<proteinExistence type="predicted"/>
<evidence type="ECO:0000313" key="2">
    <source>
        <dbReference type="Proteomes" id="UP000198894"/>
    </source>
</evidence>
<dbReference type="AlphaFoldDB" id="A0A1G9D9Q2"/>
<gene>
    <name evidence="1" type="ORF">SAMN05428953_11799</name>
</gene>
<reference evidence="2" key="1">
    <citation type="submission" date="2016-10" db="EMBL/GenBank/DDBJ databases">
        <authorList>
            <person name="Varghese N."/>
            <person name="Submissions S."/>
        </authorList>
    </citation>
    <scope>NUCLEOTIDE SEQUENCE [LARGE SCALE GENOMIC DNA]</scope>
    <source>
        <strain evidence="2">CGMCC 1.11022</strain>
    </source>
</reference>
<accession>A0A1G9D9Q2</accession>
<protein>
    <submittedName>
        <fullName evidence="1">Uncharacterized protein</fullName>
    </submittedName>
</protein>
<sequence length="47" mass="5507">MDQPFQLAACAEMLWRDRPITWRAEMNWPFIAKAPFDLQDCLIPRGG</sequence>
<organism evidence="1 2">
    <name type="scientific">Mesorhizobium muleiense</name>
    <dbReference type="NCBI Taxonomy" id="1004279"/>
    <lineage>
        <taxon>Bacteria</taxon>
        <taxon>Pseudomonadati</taxon>
        <taxon>Pseudomonadota</taxon>
        <taxon>Alphaproteobacteria</taxon>
        <taxon>Hyphomicrobiales</taxon>
        <taxon>Phyllobacteriaceae</taxon>
        <taxon>Mesorhizobium</taxon>
    </lineage>
</organism>
<name>A0A1G9D9Q2_9HYPH</name>
<evidence type="ECO:0000313" key="1">
    <source>
        <dbReference type="EMBL" id="SDK60514.1"/>
    </source>
</evidence>
<dbReference type="Proteomes" id="UP000198894">
    <property type="component" value="Unassembled WGS sequence"/>
</dbReference>
<keyword evidence="2" id="KW-1185">Reference proteome</keyword>
<dbReference type="EMBL" id="FNEE01000017">
    <property type="protein sequence ID" value="SDK60514.1"/>
    <property type="molecule type" value="Genomic_DNA"/>
</dbReference>